<dbReference type="Pfam" id="PF08533">
    <property type="entry name" value="Glyco_hydro_42C"/>
    <property type="match status" value="1"/>
</dbReference>
<protein>
    <recommendedName>
        <fullName evidence="1">Beta-galactosidase C-terminal domain-containing protein</fullName>
    </recommendedName>
</protein>
<dbReference type="Gene3D" id="2.60.40.1180">
    <property type="entry name" value="Golgi alpha-mannosidase II"/>
    <property type="match status" value="1"/>
</dbReference>
<proteinExistence type="predicted"/>
<accession>A0A6B3C2A6</accession>
<dbReference type="InterPro" id="IPR013739">
    <property type="entry name" value="Beta_galactosidase_C"/>
</dbReference>
<feature type="domain" description="Beta-galactosidase C-terminal" evidence="1">
    <location>
        <begin position="11"/>
        <end position="49"/>
    </location>
</feature>
<evidence type="ECO:0000259" key="1">
    <source>
        <dbReference type="Pfam" id="PF08533"/>
    </source>
</evidence>
<comment type="caution">
    <text evidence="2">The sequence shown here is derived from an EMBL/GenBank/DDBJ whole genome shotgun (WGS) entry which is preliminary data.</text>
</comment>
<sequence length="67" mass="7359">MESVRSVPENVDVPVRRGADADYLFVMNHSVRDAEIAVALEAVELLPGEGDQRVGDGERYGVVFEAR</sequence>
<dbReference type="AlphaFoldDB" id="A0A6B3C2A6"/>
<dbReference type="RefSeq" id="WP_164320291.1">
    <property type="nucleotide sequence ID" value="NZ_JAAGLU010000032.1"/>
</dbReference>
<dbReference type="GO" id="GO:0006012">
    <property type="term" value="P:galactose metabolic process"/>
    <property type="evidence" value="ECO:0007669"/>
    <property type="project" value="InterPro"/>
</dbReference>
<reference evidence="2" key="1">
    <citation type="submission" date="2020-01" db="EMBL/GenBank/DDBJ databases">
        <title>Insect and environment-associated Actinomycetes.</title>
        <authorList>
            <person name="Currrie C."/>
            <person name="Chevrette M."/>
            <person name="Carlson C."/>
            <person name="Stubbendieck R."/>
            <person name="Wendt-Pienkowski E."/>
        </authorList>
    </citation>
    <scope>NUCLEOTIDE SEQUENCE</scope>
    <source>
        <strain evidence="2">SID12501</strain>
    </source>
</reference>
<dbReference type="EMBL" id="JAAGLU010000032">
    <property type="protein sequence ID" value="NEC90440.1"/>
    <property type="molecule type" value="Genomic_DNA"/>
</dbReference>
<name>A0A6B3C2A6_9ACTN</name>
<dbReference type="GO" id="GO:0004565">
    <property type="term" value="F:beta-galactosidase activity"/>
    <property type="evidence" value="ECO:0007669"/>
    <property type="project" value="InterPro"/>
</dbReference>
<gene>
    <name evidence="2" type="ORF">G3I71_32610</name>
</gene>
<dbReference type="InterPro" id="IPR013780">
    <property type="entry name" value="Glyco_hydro_b"/>
</dbReference>
<evidence type="ECO:0000313" key="2">
    <source>
        <dbReference type="EMBL" id="NEC90440.1"/>
    </source>
</evidence>
<organism evidence="2">
    <name type="scientific">Streptomyces sp. SID12501</name>
    <dbReference type="NCBI Taxonomy" id="2706042"/>
    <lineage>
        <taxon>Bacteria</taxon>
        <taxon>Bacillati</taxon>
        <taxon>Actinomycetota</taxon>
        <taxon>Actinomycetes</taxon>
        <taxon>Kitasatosporales</taxon>
        <taxon>Streptomycetaceae</taxon>
        <taxon>Streptomyces</taxon>
    </lineage>
</organism>